<dbReference type="AlphaFoldDB" id="A0AAD8Q0S9"/>
<reference evidence="1" key="1">
    <citation type="submission" date="2021-06" db="EMBL/GenBank/DDBJ databases">
        <title>Comparative genomics, transcriptomics and evolutionary studies reveal genomic signatures of adaptation to plant cell wall in hemibiotrophic fungi.</title>
        <authorList>
            <consortium name="DOE Joint Genome Institute"/>
            <person name="Baroncelli R."/>
            <person name="Diaz J.F."/>
            <person name="Benocci T."/>
            <person name="Peng M."/>
            <person name="Battaglia E."/>
            <person name="Haridas S."/>
            <person name="Andreopoulos W."/>
            <person name="Labutti K."/>
            <person name="Pangilinan J."/>
            <person name="Floch G.L."/>
            <person name="Makela M.R."/>
            <person name="Henrissat B."/>
            <person name="Grigoriev I.V."/>
            <person name="Crouch J.A."/>
            <person name="De Vries R.P."/>
            <person name="Sukno S.A."/>
            <person name="Thon M.R."/>
        </authorList>
    </citation>
    <scope>NUCLEOTIDE SEQUENCE</scope>
    <source>
        <strain evidence="1">CBS 125086</strain>
    </source>
</reference>
<proteinExistence type="predicted"/>
<evidence type="ECO:0000313" key="2">
    <source>
        <dbReference type="Proteomes" id="UP001230504"/>
    </source>
</evidence>
<organism evidence="1 2">
    <name type="scientific">Colletotrichum navitas</name>
    <dbReference type="NCBI Taxonomy" id="681940"/>
    <lineage>
        <taxon>Eukaryota</taxon>
        <taxon>Fungi</taxon>
        <taxon>Dikarya</taxon>
        <taxon>Ascomycota</taxon>
        <taxon>Pezizomycotina</taxon>
        <taxon>Sordariomycetes</taxon>
        <taxon>Hypocreomycetidae</taxon>
        <taxon>Glomerellales</taxon>
        <taxon>Glomerellaceae</taxon>
        <taxon>Colletotrichum</taxon>
        <taxon>Colletotrichum graminicola species complex</taxon>
    </lineage>
</organism>
<accession>A0AAD8Q0S9</accession>
<keyword evidence="2" id="KW-1185">Reference proteome</keyword>
<dbReference type="GeneID" id="85441957"/>
<dbReference type="Proteomes" id="UP001230504">
    <property type="component" value="Unassembled WGS sequence"/>
</dbReference>
<sequence>MWKFAACMGQRGALFYCKLYLSHLLGGQRAGFRPGIDESQELDSGSTQWGEWPYHPTFDGPRSFLSLPVAAHSVLPRATMYGLSLDLYVCVWRQTSSSPLITRDFSFFPSSFLLPVHMPPGTATSYAYVATAGMAVSFALRLLKKLYPRPKCSSLGGQVGSLHRESDETLP</sequence>
<gene>
    <name evidence="1" type="ORF">LY79DRAFT_552463</name>
</gene>
<comment type="caution">
    <text evidence="1">The sequence shown here is derived from an EMBL/GenBank/DDBJ whole genome shotgun (WGS) entry which is preliminary data.</text>
</comment>
<protein>
    <submittedName>
        <fullName evidence="1">Uncharacterized protein</fullName>
    </submittedName>
</protein>
<dbReference type="RefSeq" id="XP_060414631.1">
    <property type="nucleotide sequence ID" value="XM_060557717.1"/>
</dbReference>
<evidence type="ECO:0000313" key="1">
    <source>
        <dbReference type="EMBL" id="KAK1593320.1"/>
    </source>
</evidence>
<name>A0AAD8Q0S9_9PEZI</name>
<dbReference type="EMBL" id="JAHLJV010000026">
    <property type="protein sequence ID" value="KAK1593320.1"/>
    <property type="molecule type" value="Genomic_DNA"/>
</dbReference>